<keyword evidence="8" id="KW-0966">Cell projection</keyword>
<dbReference type="Pfam" id="PF02465">
    <property type="entry name" value="FliD_N"/>
    <property type="match status" value="1"/>
</dbReference>
<reference evidence="8 9" key="1">
    <citation type="submission" date="2020-04" db="EMBL/GenBank/DDBJ databases">
        <authorList>
            <consortium name="Desulfovibrio sp. FSS-1 genome sequencing consortium"/>
            <person name="Shimoshige H."/>
            <person name="Kobayashi H."/>
            <person name="Maekawa T."/>
        </authorList>
    </citation>
    <scope>NUCLEOTIDE SEQUENCE [LARGE SCALE GENOMIC DNA]</scope>
    <source>
        <strain evidence="8 9">SIID29052-01</strain>
    </source>
</reference>
<evidence type="ECO:0000259" key="6">
    <source>
        <dbReference type="Pfam" id="PF02465"/>
    </source>
</evidence>
<dbReference type="AlphaFoldDB" id="A0A6V8LX40"/>
<comment type="subunit">
    <text evidence="2 5">Homopentamer.</text>
</comment>
<dbReference type="GO" id="GO:0005576">
    <property type="term" value="C:extracellular region"/>
    <property type="evidence" value="ECO:0007669"/>
    <property type="project" value="UniProtKB-SubCell"/>
</dbReference>
<keyword evidence="8" id="KW-0969">Cilium</keyword>
<dbReference type="GO" id="GO:0071973">
    <property type="term" value="P:bacterial-type flagellum-dependent cell motility"/>
    <property type="evidence" value="ECO:0007669"/>
    <property type="project" value="TreeGrafter"/>
</dbReference>
<dbReference type="InterPro" id="IPR003481">
    <property type="entry name" value="FliD_N"/>
</dbReference>
<accession>A0A6V8LX40</accession>
<evidence type="ECO:0000256" key="5">
    <source>
        <dbReference type="RuleBase" id="RU362066"/>
    </source>
</evidence>
<dbReference type="InterPro" id="IPR040026">
    <property type="entry name" value="FliD"/>
</dbReference>
<evidence type="ECO:0000256" key="4">
    <source>
        <dbReference type="ARBA" id="ARBA00023143"/>
    </source>
</evidence>
<dbReference type="Pfam" id="PF07196">
    <property type="entry name" value="Flagellin_IN"/>
    <property type="match status" value="1"/>
</dbReference>
<feature type="domain" description="Flagellar hook-associated protein 2 C-terminal" evidence="7">
    <location>
        <begin position="227"/>
        <end position="544"/>
    </location>
</feature>
<feature type="domain" description="Flagellar hook-associated protein 2 N-terminal" evidence="6">
    <location>
        <begin position="23"/>
        <end position="118"/>
    </location>
</feature>
<keyword evidence="8" id="KW-0282">Flagellum</keyword>
<protein>
    <recommendedName>
        <fullName evidence="5">Flagellar hook-associated protein 2</fullName>
        <shortName evidence="5">HAP2</shortName>
    </recommendedName>
    <alternativeName>
        <fullName evidence="5">Flagellar cap protein</fullName>
    </alternativeName>
</protein>
<dbReference type="RefSeq" id="WP_173084367.1">
    <property type="nucleotide sequence ID" value="NZ_BLTE01000009.1"/>
</dbReference>
<evidence type="ECO:0000256" key="3">
    <source>
        <dbReference type="ARBA" id="ARBA00023054"/>
    </source>
</evidence>
<dbReference type="Proteomes" id="UP000494245">
    <property type="component" value="Unassembled WGS sequence"/>
</dbReference>
<proteinExistence type="inferred from homology"/>
<dbReference type="InterPro" id="IPR010809">
    <property type="entry name" value="FliD_C"/>
</dbReference>
<comment type="caution">
    <text evidence="8">The sequence shown here is derived from an EMBL/GenBank/DDBJ whole genome shotgun (WGS) entry which is preliminary data.</text>
</comment>
<comment type="function">
    <text evidence="5">Required for morphogenesis and for the elongation of the flagellar filament by facilitating polymerization of the flagellin monomers at the tip of growing filament. Forms a capping structure, which prevents flagellin subunits (transported through the central channel of the flagellum) from leaking out without polymerization at the distal end.</text>
</comment>
<dbReference type="PANTHER" id="PTHR30288">
    <property type="entry name" value="FLAGELLAR CAP/ASSEMBLY PROTEIN FLID"/>
    <property type="match status" value="1"/>
</dbReference>
<organism evidence="8 9">
    <name type="scientific">Fundidesulfovibrio magnetotacticus</name>
    <dbReference type="NCBI Taxonomy" id="2730080"/>
    <lineage>
        <taxon>Bacteria</taxon>
        <taxon>Pseudomonadati</taxon>
        <taxon>Thermodesulfobacteriota</taxon>
        <taxon>Desulfovibrionia</taxon>
        <taxon>Desulfovibrionales</taxon>
        <taxon>Desulfovibrionaceae</taxon>
        <taxon>Fundidesulfovibrio</taxon>
    </lineage>
</organism>
<evidence type="ECO:0000256" key="1">
    <source>
        <dbReference type="ARBA" id="ARBA00009764"/>
    </source>
</evidence>
<evidence type="ECO:0000256" key="2">
    <source>
        <dbReference type="ARBA" id="ARBA00011255"/>
    </source>
</evidence>
<keyword evidence="5" id="KW-0964">Secreted</keyword>
<comment type="similarity">
    <text evidence="1 5">Belongs to the FliD family.</text>
</comment>
<keyword evidence="4 5" id="KW-0975">Bacterial flagellum</keyword>
<sequence length="558" mass="59233">MAIGDVTSGLSTSGGIYFTGLGSGTDFDSLISQLVAVEQARVTTYQTWQTTWENKKTAMQELNTAMLSLRTSLQDMDSVNEFLQKSATASDTDVLTATASGAADTGTYTYSVSQLAQNKVMVTASGFSALTSTVNSTGSTTSFVYTYNGETISNAVPAGASLRDLVNIINADSANTGVRASTIYDGSNYYLQLKGLDTGEAYDLAISSNTTLSGFDASAFNTTQENQDAKFKINGWPLSNAYISRDSNTVTDVIDGITLSLKGTGSGTITVETDVDAVVENVQDFVDQVNTVKELLQELTEYDSTTETGSILTGNYGLQMIETMLDNITAAAGLGFSADRDSIISLGSVGVTTDTVEGSETFGMLVLDSDLLESMLTSNAYAVGKLFAAQYVGDTDSADINYTSYVDGITKAGTYDVTYTVQGGQIVAASIDGRAANITSNSSTITGQYGTDAAGMVLTVGNMNDGVYKHTVNLRLGKAGEMVDQLADLTNSTTGPLAILEDNYSTISDNIQTKIDNETLRIARMETRLRDQYSRLDTLLGQYDQLQSSLESQLAQLE</sequence>
<evidence type="ECO:0000313" key="9">
    <source>
        <dbReference type="Proteomes" id="UP000494245"/>
    </source>
</evidence>
<dbReference type="GO" id="GO:0007155">
    <property type="term" value="P:cell adhesion"/>
    <property type="evidence" value="ECO:0007669"/>
    <property type="project" value="InterPro"/>
</dbReference>
<name>A0A6V8LX40_9BACT</name>
<dbReference type="GO" id="GO:0009424">
    <property type="term" value="C:bacterial-type flagellum hook"/>
    <property type="evidence" value="ECO:0007669"/>
    <property type="project" value="UniProtKB-UniRule"/>
</dbReference>
<dbReference type="EMBL" id="BLTE01000009">
    <property type="protein sequence ID" value="GFK94366.1"/>
    <property type="molecule type" value="Genomic_DNA"/>
</dbReference>
<gene>
    <name evidence="8" type="primary">fliD_1</name>
    <name evidence="8" type="ORF">NNJEOMEG_02210</name>
</gene>
<comment type="subcellular location">
    <subcellularLocation>
        <location evidence="5">Secreted</location>
    </subcellularLocation>
    <subcellularLocation>
        <location evidence="5">Bacterial flagellum</location>
    </subcellularLocation>
</comment>
<dbReference type="InterPro" id="IPR010810">
    <property type="entry name" value="Flagellin_hook_IN_motif"/>
</dbReference>
<evidence type="ECO:0000259" key="7">
    <source>
        <dbReference type="Pfam" id="PF07195"/>
    </source>
</evidence>
<reference evidence="8 9" key="2">
    <citation type="submission" date="2020-05" db="EMBL/GenBank/DDBJ databases">
        <title>Draft genome sequence of Desulfovibrio sp. strainFSS-1.</title>
        <authorList>
            <person name="Shimoshige H."/>
            <person name="Kobayashi H."/>
            <person name="Maekawa T."/>
        </authorList>
    </citation>
    <scope>NUCLEOTIDE SEQUENCE [LARGE SCALE GENOMIC DNA]</scope>
    <source>
        <strain evidence="8 9">SIID29052-01</strain>
    </source>
</reference>
<dbReference type="Pfam" id="PF07195">
    <property type="entry name" value="FliD_C"/>
    <property type="match status" value="1"/>
</dbReference>
<dbReference type="PANTHER" id="PTHR30288:SF0">
    <property type="entry name" value="FLAGELLAR HOOK-ASSOCIATED PROTEIN 2"/>
    <property type="match status" value="1"/>
</dbReference>
<keyword evidence="9" id="KW-1185">Reference proteome</keyword>
<evidence type="ECO:0000313" key="8">
    <source>
        <dbReference type="EMBL" id="GFK94366.1"/>
    </source>
</evidence>
<dbReference type="GO" id="GO:0009421">
    <property type="term" value="C:bacterial-type flagellum filament cap"/>
    <property type="evidence" value="ECO:0007669"/>
    <property type="project" value="InterPro"/>
</dbReference>
<keyword evidence="3" id="KW-0175">Coiled coil</keyword>